<keyword evidence="1" id="KW-1133">Transmembrane helix</keyword>
<keyword evidence="1" id="KW-0472">Membrane</keyword>
<reference evidence="2" key="1">
    <citation type="submission" date="2022-09" db="EMBL/GenBank/DDBJ databases">
        <title>Aureispira anguillicida sp. nov., isolated from Leptocephalus of Japanese eel Anguilla japonica.</title>
        <authorList>
            <person name="Yuasa K."/>
            <person name="Mekata T."/>
            <person name="Ikunari K."/>
        </authorList>
    </citation>
    <scope>NUCLEOTIDE SEQUENCE</scope>
    <source>
        <strain evidence="2">EL160426</strain>
    </source>
</reference>
<keyword evidence="1" id="KW-0812">Transmembrane</keyword>
<gene>
    <name evidence="2" type="ORF">AsAng_0022550</name>
</gene>
<name>A0A916DRX8_9BACT</name>
<dbReference type="KEGG" id="aup:AsAng_0022550"/>
<protein>
    <submittedName>
        <fullName evidence="2">Uncharacterized protein</fullName>
    </submittedName>
</protein>
<organism evidence="2 3">
    <name type="scientific">Aureispira anguillae</name>
    <dbReference type="NCBI Taxonomy" id="2864201"/>
    <lineage>
        <taxon>Bacteria</taxon>
        <taxon>Pseudomonadati</taxon>
        <taxon>Bacteroidota</taxon>
        <taxon>Saprospiria</taxon>
        <taxon>Saprospirales</taxon>
        <taxon>Saprospiraceae</taxon>
        <taxon>Aureispira</taxon>
    </lineage>
</organism>
<feature type="transmembrane region" description="Helical" evidence="1">
    <location>
        <begin position="26"/>
        <end position="47"/>
    </location>
</feature>
<evidence type="ECO:0000313" key="2">
    <source>
        <dbReference type="EMBL" id="BDS11541.1"/>
    </source>
</evidence>
<proteinExistence type="predicted"/>
<dbReference type="EMBL" id="AP026867">
    <property type="protein sequence ID" value="BDS11541.1"/>
    <property type="molecule type" value="Genomic_DNA"/>
</dbReference>
<evidence type="ECO:0000256" key="1">
    <source>
        <dbReference type="SAM" id="Phobius"/>
    </source>
</evidence>
<feature type="transmembrane region" description="Helical" evidence="1">
    <location>
        <begin position="59"/>
        <end position="77"/>
    </location>
</feature>
<accession>A0A916DRX8</accession>
<keyword evidence="3" id="KW-1185">Reference proteome</keyword>
<dbReference type="Proteomes" id="UP001060919">
    <property type="component" value="Chromosome"/>
</dbReference>
<sequence>MAWFKIPFTLYFVSLIINLKMSPTHIIILVFVGILGLLLIGLGNFILQKKGLKNKLRGYYKYSTMFLIVVTAILFLLEKASRTRYVDFKLNDNIKIEVEAVERESFLDNPTDFTFSILNLNTNNELTFDYFTNNLYPFKFYIRSCLKMEFC</sequence>
<dbReference type="AlphaFoldDB" id="A0A916DRX8"/>
<evidence type="ECO:0000313" key="3">
    <source>
        <dbReference type="Proteomes" id="UP001060919"/>
    </source>
</evidence>